<keyword evidence="4 5" id="KW-0287">Flowering</keyword>
<accession>A0A166I1G3</accession>
<dbReference type="GO" id="GO:0009908">
    <property type="term" value="P:flower development"/>
    <property type="evidence" value="ECO:0007669"/>
    <property type="project" value="UniProtKB-KW"/>
</dbReference>
<evidence type="ECO:0000256" key="2">
    <source>
        <dbReference type="ARBA" id="ARBA00022473"/>
    </source>
</evidence>
<keyword evidence="6" id="KW-0175">Coiled coil</keyword>
<gene>
    <name evidence="7" type="ORF">DCAR_003301</name>
</gene>
<evidence type="ECO:0000256" key="6">
    <source>
        <dbReference type="SAM" id="Coils"/>
    </source>
</evidence>
<comment type="similarity">
    <text evidence="1 5">Belongs to the Frigida family.</text>
</comment>
<feature type="coiled-coil region" evidence="6">
    <location>
        <begin position="4"/>
        <end position="41"/>
    </location>
</feature>
<dbReference type="GO" id="GO:0030154">
    <property type="term" value="P:cell differentiation"/>
    <property type="evidence" value="ECO:0007669"/>
    <property type="project" value="UniProtKB-KW"/>
</dbReference>
<evidence type="ECO:0000256" key="4">
    <source>
        <dbReference type="ARBA" id="ARBA00023089"/>
    </source>
</evidence>
<dbReference type="InterPro" id="IPR012474">
    <property type="entry name" value="Frigida"/>
</dbReference>
<dbReference type="Pfam" id="PF07899">
    <property type="entry name" value="Frigida"/>
    <property type="match status" value="1"/>
</dbReference>
<dbReference type="EMBL" id="LNRQ01000001">
    <property type="protein sequence ID" value="KZN10645.1"/>
    <property type="molecule type" value="Genomic_DNA"/>
</dbReference>
<comment type="caution">
    <text evidence="7">The sequence shown here is derived from an EMBL/GenBank/DDBJ whole genome shotgun (WGS) entry which is preliminary data.</text>
</comment>
<proteinExistence type="inferred from homology"/>
<dbReference type="PANTHER" id="PTHR31791">
    <property type="entry name" value="FRIGIDA-LIKE PROTEIN 3-RELATED"/>
    <property type="match status" value="1"/>
</dbReference>
<evidence type="ECO:0000256" key="3">
    <source>
        <dbReference type="ARBA" id="ARBA00022782"/>
    </source>
</evidence>
<dbReference type="AlphaFoldDB" id="A0A166I1G3"/>
<protein>
    <recommendedName>
        <fullName evidence="5">FRIGIDA-like protein</fullName>
    </recommendedName>
</protein>
<keyword evidence="3 5" id="KW-0221">Differentiation</keyword>
<dbReference type="Gramene" id="KZN10645">
    <property type="protein sequence ID" value="KZN10645"/>
    <property type="gene ID" value="DCAR_003301"/>
</dbReference>
<keyword evidence="2 5" id="KW-0217">Developmental protein</keyword>
<dbReference type="PANTHER" id="PTHR31791:SF47">
    <property type="entry name" value="INACTIVE FRIGIDA-LIKE PROTEIN 2"/>
    <property type="match status" value="1"/>
</dbReference>
<evidence type="ECO:0000256" key="1">
    <source>
        <dbReference type="ARBA" id="ARBA00008956"/>
    </source>
</evidence>
<dbReference type="STRING" id="79200.A0A166I1G3"/>
<dbReference type="OMA" id="FICESQV"/>
<organism evidence="7">
    <name type="scientific">Daucus carota subsp. sativus</name>
    <name type="common">Carrot</name>
    <dbReference type="NCBI Taxonomy" id="79200"/>
    <lineage>
        <taxon>Eukaryota</taxon>
        <taxon>Viridiplantae</taxon>
        <taxon>Streptophyta</taxon>
        <taxon>Embryophyta</taxon>
        <taxon>Tracheophyta</taxon>
        <taxon>Spermatophyta</taxon>
        <taxon>Magnoliopsida</taxon>
        <taxon>eudicotyledons</taxon>
        <taxon>Gunneridae</taxon>
        <taxon>Pentapetalae</taxon>
        <taxon>asterids</taxon>
        <taxon>campanulids</taxon>
        <taxon>Apiales</taxon>
        <taxon>Apiaceae</taxon>
        <taxon>Apioideae</taxon>
        <taxon>Scandiceae</taxon>
        <taxon>Daucinae</taxon>
        <taxon>Daucus</taxon>
        <taxon>Daucus sect. Daucus</taxon>
    </lineage>
</organism>
<name>A0A166I1G3_DAUCS</name>
<sequence>MGEMMNVMKKKEEVKNREDELDEMLVEIDLSKRNVIEMEKQVEFKEKIIQIHETNMNKAWAELEMKSKEASSVEYSIVKPEPWSDDGSYADIRFSVTMDGNSLLLYLINHKGDLDSMSDEVYEALGKSKEPGKLVLDALQSFYSKKEAEEFEEDVVCRSTSLLLEQLRRISPHIQSYHKRAALKLASQWKEKMKSSKEFIVFLQLLASYKLESSFHPEEFFSLFEVINQPTEISELFQLLNYMGKVNGKFFLIAFVVYNSMLMS</sequence>
<evidence type="ECO:0000256" key="5">
    <source>
        <dbReference type="RuleBase" id="RU364012"/>
    </source>
</evidence>
<evidence type="ECO:0000313" key="7">
    <source>
        <dbReference type="EMBL" id="KZN10645.1"/>
    </source>
</evidence>
<reference evidence="7" key="1">
    <citation type="journal article" date="2016" name="Nat. Genet.">
        <title>A high-quality carrot genome assembly provides new insights into carotenoid accumulation and asterid genome evolution.</title>
        <authorList>
            <person name="Iorizzo M."/>
            <person name="Ellison S."/>
            <person name="Senalik D."/>
            <person name="Zeng P."/>
            <person name="Satapoomin P."/>
            <person name="Huang J."/>
            <person name="Bowman M."/>
            <person name="Iovene M."/>
            <person name="Sanseverino W."/>
            <person name="Cavagnaro P."/>
            <person name="Yildiz M."/>
            <person name="Macko-Podgorni A."/>
            <person name="Moranska E."/>
            <person name="Grzebelus E."/>
            <person name="Grzebelus D."/>
            <person name="Ashrafi H."/>
            <person name="Zheng Z."/>
            <person name="Cheng S."/>
            <person name="Spooner D."/>
            <person name="Van Deynze A."/>
            <person name="Simon P."/>
        </authorList>
    </citation>
    <scope>NUCLEOTIDE SEQUENCE [LARGE SCALE GENOMIC DNA]</scope>
    <source>
        <tissue evidence="7">Leaf</tissue>
    </source>
</reference>